<evidence type="ECO:0000313" key="3">
    <source>
        <dbReference type="EMBL" id="TYH53035.1"/>
    </source>
</evidence>
<evidence type="ECO:0000256" key="2">
    <source>
        <dbReference type="SAM" id="SignalP"/>
    </source>
</evidence>
<keyword evidence="1" id="KW-1133">Transmembrane helix</keyword>
<feature type="chain" id="PRO_5022682037" evidence="2">
    <location>
        <begin position="17"/>
        <end position="200"/>
    </location>
</feature>
<gene>
    <name evidence="3" type="ORF">ES332_D09G069700v1</name>
</gene>
<organism evidence="3 4">
    <name type="scientific">Gossypium tomentosum</name>
    <name type="common">Hawaiian cotton</name>
    <name type="synonym">Gossypium sandvicense</name>
    <dbReference type="NCBI Taxonomy" id="34277"/>
    <lineage>
        <taxon>Eukaryota</taxon>
        <taxon>Viridiplantae</taxon>
        <taxon>Streptophyta</taxon>
        <taxon>Embryophyta</taxon>
        <taxon>Tracheophyta</taxon>
        <taxon>Spermatophyta</taxon>
        <taxon>Magnoliopsida</taxon>
        <taxon>eudicotyledons</taxon>
        <taxon>Gunneridae</taxon>
        <taxon>Pentapetalae</taxon>
        <taxon>rosids</taxon>
        <taxon>malvids</taxon>
        <taxon>Malvales</taxon>
        <taxon>Malvaceae</taxon>
        <taxon>Malvoideae</taxon>
        <taxon>Gossypium</taxon>
    </lineage>
</organism>
<keyword evidence="4" id="KW-1185">Reference proteome</keyword>
<dbReference type="AlphaFoldDB" id="A0A5D2JF41"/>
<proteinExistence type="predicted"/>
<protein>
    <submittedName>
        <fullName evidence="3">Uncharacterized protein</fullName>
    </submittedName>
</protein>
<keyword evidence="2" id="KW-0732">Signal</keyword>
<sequence length="200" mass="23313">MIFLFILLLKLEVAKYHNLLSVKISTLQDVFTRIIQTGNKYSTQIHSNALVSHGNKTRGSTSHDKSGKNHEIWEVVCYYYHELDHTKHYCQKLQEKARRTEMTHVAITSNSYKFLFSNFKAYTLTPNIIFTDGSTSCVLRSGTVNLTSFISFNFIKLTRALNYCVSSFFLLIISFKILRRRKLLVEVMSMEDIMYLMHKC</sequence>
<evidence type="ECO:0000313" key="4">
    <source>
        <dbReference type="Proteomes" id="UP000322667"/>
    </source>
</evidence>
<dbReference type="EMBL" id="CM017631">
    <property type="protein sequence ID" value="TYH53035.1"/>
    <property type="molecule type" value="Genomic_DNA"/>
</dbReference>
<keyword evidence="1" id="KW-0472">Membrane</keyword>
<name>A0A5D2JF41_GOSTO</name>
<accession>A0A5D2JF41</accession>
<feature type="signal peptide" evidence="2">
    <location>
        <begin position="1"/>
        <end position="16"/>
    </location>
</feature>
<keyword evidence="1" id="KW-0812">Transmembrane</keyword>
<reference evidence="3 4" key="1">
    <citation type="submission" date="2019-07" db="EMBL/GenBank/DDBJ databases">
        <title>WGS assembly of Gossypium tomentosum.</title>
        <authorList>
            <person name="Chen Z.J."/>
            <person name="Sreedasyam A."/>
            <person name="Ando A."/>
            <person name="Song Q."/>
            <person name="De L."/>
            <person name="Hulse-Kemp A."/>
            <person name="Ding M."/>
            <person name="Ye W."/>
            <person name="Kirkbride R."/>
            <person name="Jenkins J."/>
            <person name="Plott C."/>
            <person name="Lovell J."/>
            <person name="Lin Y.-M."/>
            <person name="Vaughn R."/>
            <person name="Liu B."/>
            <person name="Li W."/>
            <person name="Simpson S."/>
            <person name="Scheffler B."/>
            <person name="Saski C."/>
            <person name="Grover C."/>
            <person name="Hu G."/>
            <person name="Conover J."/>
            <person name="Carlson J."/>
            <person name="Shu S."/>
            <person name="Boston L."/>
            <person name="Williams M."/>
            <person name="Peterson D."/>
            <person name="Mcgee K."/>
            <person name="Jones D."/>
            <person name="Wendel J."/>
            <person name="Stelly D."/>
            <person name="Grimwood J."/>
            <person name="Schmutz J."/>
        </authorList>
    </citation>
    <scope>NUCLEOTIDE SEQUENCE [LARGE SCALE GENOMIC DNA]</scope>
    <source>
        <strain evidence="3">7179.01</strain>
    </source>
</reference>
<dbReference type="Proteomes" id="UP000322667">
    <property type="component" value="Chromosome D09"/>
</dbReference>
<evidence type="ECO:0000256" key="1">
    <source>
        <dbReference type="SAM" id="Phobius"/>
    </source>
</evidence>
<feature type="transmembrane region" description="Helical" evidence="1">
    <location>
        <begin position="160"/>
        <end position="178"/>
    </location>
</feature>